<dbReference type="AlphaFoldDB" id="A0A559IVU5"/>
<dbReference type="EMBL" id="VNJK01000001">
    <property type="protein sequence ID" value="TVX91772.1"/>
    <property type="molecule type" value="Genomic_DNA"/>
</dbReference>
<comment type="caution">
    <text evidence="2">The sequence shown here is derived from an EMBL/GenBank/DDBJ whole genome shotgun (WGS) entry which is preliminary data.</text>
</comment>
<feature type="compositionally biased region" description="Basic and acidic residues" evidence="1">
    <location>
        <begin position="1"/>
        <end position="12"/>
    </location>
</feature>
<dbReference type="OrthoDB" id="2630931at2"/>
<dbReference type="RefSeq" id="WP_144986596.1">
    <property type="nucleotide sequence ID" value="NZ_VNJK01000001.1"/>
</dbReference>
<reference evidence="2 3" key="1">
    <citation type="submission" date="2019-07" db="EMBL/GenBank/DDBJ databases">
        <authorList>
            <person name="Kim J."/>
        </authorList>
    </citation>
    <scope>NUCLEOTIDE SEQUENCE [LARGE SCALE GENOMIC DNA]</scope>
    <source>
        <strain evidence="2 3">N4</strain>
    </source>
</reference>
<name>A0A559IVU5_9BACL</name>
<feature type="region of interest" description="Disordered" evidence="1">
    <location>
        <begin position="1"/>
        <end position="26"/>
    </location>
</feature>
<gene>
    <name evidence="2" type="ORF">FPZ44_01070</name>
</gene>
<accession>A0A559IVU5</accession>
<evidence type="ECO:0000313" key="2">
    <source>
        <dbReference type="EMBL" id="TVX91772.1"/>
    </source>
</evidence>
<sequence>MAYENKLPEWKAKGIKPPQSKLDEGWKVQDKPPAAWLNWQMNSTYEALHELQQKSAEKTEVAAAEDRAKVHADQKIQSELAKLPSIKEELNSHINSATAHSASSISMNDPDFPNQTTVLGALKNLKSLANSIKSKVAAAIGAPAGGTDTGDQLAQKINDAKALGAKNLNDKSVAANANESVQSLFSKVGNIVEARGNVPNHLVLSGWWFSRDREHNQLGTMPNRSAEDHHMSSTSHTVWHGDRVFLKPPHGFYDGESWVTAPVPHLRPENIRSGTDVLGVVGTMPTGARKAHHKLTLPRTEWETYELIEIPVIDIGFDAQVIVPITGVFSGYYKTLILWSGRTNSWVEYGGNTFNMSVSYRRSKGVVEIDFRTLVSGRYRFTVNTPTLDFYFIE</sequence>
<organism evidence="2 3">
    <name type="scientific">Paenibacillus agilis</name>
    <dbReference type="NCBI Taxonomy" id="3020863"/>
    <lineage>
        <taxon>Bacteria</taxon>
        <taxon>Bacillati</taxon>
        <taxon>Bacillota</taxon>
        <taxon>Bacilli</taxon>
        <taxon>Bacillales</taxon>
        <taxon>Paenibacillaceae</taxon>
        <taxon>Paenibacillus</taxon>
    </lineage>
</organism>
<evidence type="ECO:0000313" key="3">
    <source>
        <dbReference type="Proteomes" id="UP000318102"/>
    </source>
</evidence>
<protein>
    <submittedName>
        <fullName evidence="2">Uncharacterized protein</fullName>
    </submittedName>
</protein>
<proteinExistence type="predicted"/>
<dbReference type="Proteomes" id="UP000318102">
    <property type="component" value="Unassembled WGS sequence"/>
</dbReference>
<evidence type="ECO:0000256" key="1">
    <source>
        <dbReference type="SAM" id="MobiDB-lite"/>
    </source>
</evidence>
<keyword evidence="3" id="KW-1185">Reference proteome</keyword>